<feature type="signal peptide" evidence="2">
    <location>
        <begin position="1"/>
        <end position="22"/>
    </location>
</feature>
<protein>
    <recommendedName>
        <fullName evidence="5">Lipoprotein</fullName>
    </recommendedName>
</protein>
<organism evidence="3 4">
    <name type="scientific">Staphylococcus pasteuri_A</name>
    <dbReference type="NCBI Taxonomy" id="3062664"/>
    <lineage>
        <taxon>Bacteria</taxon>
        <taxon>Bacillati</taxon>
        <taxon>Bacillota</taxon>
        <taxon>Bacilli</taxon>
        <taxon>Bacillales</taxon>
        <taxon>Staphylococcaceae</taxon>
        <taxon>Staphylococcus</taxon>
    </lineage>
</organism>
<feature type="compositionally biased region" description="Basic and acidic residues" evidence="1">
    <location>
        <begin position="53"/>
        <end position="77"/>
    </location>
</feature>
<evidence type="ECO:0000256" key="1">
    <source>
        <dbReference type="SAM" id="MobiDB-lite"/>
    </source>
</evidence>
<gene>
    <name evidence="3" type="ORF">Q4528_02005</name>
</gene>
<reference evidence="3" key="1">
    <citation type="submission" date="2023-07" db="EMBL/GenBank/DDBJ databases">
        <title>Genome content predicts the carbon catabolic preferences of heterotrophic bacteria.</title>
        <authorList>
            <person name="Gralka M."/>
        </authorList>
    </citation>
    <scope>NUCLEOTIDE SEQUENCE</scope>
    <source>
        <strain evidence="3">E2R20</strain>
    </source>
</reference>
<evidence type="ECO:0000313" key="3">
    <source>
        <dbReference type="EMBL" id="MDO6572922.1"/>
    </source>
</evidence>
<evidence type="ECO:0000256" key="2">
    <source>
        <dbReference type="SAM" id="SignalP"/>
    </source>
</evidence>
<sequence length="77" mass="8587">MKKVFWLILSSFLVLGACSHSSDDSKQNDSKSTQKDSKSNDNKTVKKVKNSAKKKDNPKSQDDKGNKERVDGDKANK</sequence>
<evidence type="ECO:0008006" key="5">
    <source>
        <dbReference type="Google" id="ProtNLM"/>
    </source>
</evidence>
<dbReference type="AlphaFoldDB" id="A0AAW7YPG7"/>
<feature type="compositionally biased region" description="Basic and acidic residues" evidence="1">
    <location>
        <begin position="21"/>
        <end position="44"/>
    </location>
</feature>
<dbReference type="EMBL" id="JAUOQO010000002">
    <property type="protein sequence ID" value="MDO6572922.1"/>
    <property type="molecule type" value="Genomic_DNA"/>
</dbReference>
<keyword evidence="4" id="KW-1185">Reference proteome</keyword>
<comment type="caution">
    <text evidence="3">The sequence shown here is derived from an EMBL/GenBank/DDBJ whole genome shotgun (WGS) entry which is preliminary data.</text>
</comment>
<feature type="chain" id="PRO_5043566615" description="Lipoprotein" evidence="2">
    <location>
        <begin position="23"/>
        <end position="77"/>
    </location>
</feature>
<name>A0AAW7YPG7_9STAP</name>
<dbReference type="Proteomes" id="UP001170310">
    <property type="component" value="Unassembled WGS sequence"/>
</dbReference>
<proteinExistence type="predicted"/>
<evidence type="ECO:0000313" key="4">
    <source>
        <dbReference type="Proteomes" id="UP001170310"/>
    </source>
</evidence>
<dbReference type="PROSITE" id="PS51257">
    <property type="entry name" value="PROKAR_LIPOPROTEIN"/>
    <property type="match status" value="1"/>
</dbReference>
<dbReference type="RefSeq" id="WP_017637830.1">
    <property type="nucleotide sequence ID" value="NZ_JAUOQO010000002.1"/>
</dbReference>
<accession>A0AAW7YPG7</accession>
<feature type="region of interest" description="Disordered" evidence="1">
    <location>
        <begin position="19"/>
        <end position="77"/>
    </location>
</feature>
<keyword evidence="2" id="KW-0732">Signal</keyword>